<dbReference type="EMBL" id="QRDZ01000039">
    <property type="protein sequence ID" value="RED56505.1"/>
    <property type="molecule type" value="Genomic_DNA"/>
</dbReference>
<evidence type="ECO:0000313" key="1">
    <source>
        <dbReference type="EMBL" id="RED56505.1"/>
    </source>
</evidence>
<dbReference type="RefSeq" id="WP_116064937.1">
    <property type="nucleotide sequence ID" value="NZ_QRDZ01000039.1"/>
</dbReference>
<reference evidence="1 2" key="1">
    <citation type="submission" date="2018-07" db="EMBL/GenBank/DDBJ databases">
        <title>Genomic Encyclopedia of Type Strains, Phase III (KMG-III): the genomes of soil and plant-associated and newly described type strains.</title>
        <authorList>
            <person name="Whitman W."/>
        </authorList>
    </citation>
    <scope>NUCLEOTIDE SEQUENCE [LARGE SCALE GENOMIC DNA]</scope>
    <source>
        <strain evidence="1 2">CECT 7287</strain>
    </source>
</reference>
<keyword evidence="2" id="KW-1185">Reference proteome</keyword>
<dbReference type="OrthoDB" id="2613405at2"/>
<organism evidence="1 2">
    <name type="scientific">Cohnella phaseoli</name>
    <dbReference type="NCBI Taxonomy" id="456490"/>
    <lineage>
        <taxon>Bacteria</taxon>
        <taxon>Bacillati</taxon>
        <taxon>Bacillota</taxon>
        <taxon>Bacilli</taxon>
        <taxon>Bacillales</taxon>
        <taxon>Paenibacillaceae</taxon>
        <taxon>Cohnella</taxon>
    </lineage>
</organism>
<name>A0A3D9I4D2_9BACL</name>
<evidence type="ECO:0000313" key="2">
    <source>
        <dbReference type="Proteomes" id="UP000256977"/>
    </source>
</evidence>
<comment type="caution">
    <text evidence="1">The sequence shown here is derived from an EMBL/GenBank/DDBJ whole genome shotgun (WGS) entry which is preliminary data.</text>
</comment>
<protein>
    <submittedName>
        <fullName evidence="1">Uncharacterized protein</fullName>
    </submittedName>
</protein>
<sequence>MTVQYQIEFFESDVFVVEKSDAFHLTICSRVNPLGFGNQLAIYTTKGQAIDAAEKFCKMYALAKQYGYHLKDSYLMKEGCEALFVPALLENEPNEATLQAKLEALANERREAFG</sequence>
<accession>A0A3D9I4D2</accession>
<dbReference type="Proteomes" id="UP000256977">
    <property type="component" value="Unassembled WGS sequence"/>
</dbReference>
<proteinExistence type="predicted"/>
<dbReference type="AlphaFoldDB" id="A0A3D9I4D2"/>
<gene>
    <name evidence="1" type="ORF">DFP98_13963</name>
</gene>